<dbReference type="STRING" id="46506.AA415_00886"/>
<organism evidence="2 3">
    <name type="scientific">Bacteroides stercoris</name>
    <dbReference type="NCBI Taxonomy" id="46506"/>
    <lineage>
        <taxon>Bacteria</taxon>
        <taxon>Pseudomonadati</taxon>
        <taxon>Bacteroidota</taxon>
        <taxon>Bacteroidia</taxon>
        <taxon>Bacteroidales</taxon>
        <taxon>Bacteroidaceae</taxon>
        <taxon>Bacteroides</taxon>
    </lineage>
</organism>
<proteinExistence type="predicted"/>
<dbReference type="PATRIC" id="fig|46506.5.peg.956"/>
<comment type="caution">
    <text evidence="2">The sequence shown here is derived from an EMBL/GenBank/DDBJ whole genome shotgun (WGS) entry which is preliminary data.</text>
</comment>
<dbReference type="EMBL" id="LRGC01000003">
    <property type="protein sequence ID" value="KWR56577.1"/>
    <property type="molecule type" value="Genomic_DNA"/>
</dbReference>
<keyword evidence="1" id="KW-0472">Membrane</keyword>
<dbReference type="RefSeq" id="WP_005657360.1">
    <property type="nucleotide sequence ID" value="NZ_AP031449.1"/>
</dbReference>
<dbReference type="PROSITE" id="PS51257">
    <property type="entry name" value="PROKAR_LIPOPROTEIN"/>
    <property type="match status" value="1"/>
</dbReference>
<evidence type="ECO:0000313" key="2">
    <source>
        <dbReference type="EMBL" id="KWR56577.1"/>
    </source>
</evidence>
<keyword evidence="3" id="KW-1185">Reference proteome</keyword>
<evidence type="ECO:0000256" key="1">
    <source>
        <dbReference type="SAM" id="Phobius"/>
    </source>
</evidence>
<gene>
    <name evidence="2" type="ORF">AA415_00886</name>
</gene>
<sequence length="58" mass="6035">MKGLLKNLGLILILVGAVILVACSFTGNVNNNAILGTSAVLIVIGLISYILINKRIAD</sequence>
<evidence type="ECO:0000313" key="3">
    <source>
        <dbReference type="Proteomes" id="UP000056419"/>
    </source>
</evidence>
<feature type="transmembrane region" description="Helical" evidence="1">
    <location>
        <begin position="33"/>
        <end position="52"/>
    </location>
</feature>
<evidence type="ECO:0008006" key="4">
    <source>
        <dbReference type="Google" id="ProtNLM"/>
    </source>
</evidence>
<keyword evidence="1" id="KW-0812">Transmembrane</keyword>
<dbReference type="AlphaFoldDB" id="A0A120A3C0"/>
<feature type="transmembrane region" description="Helical" evidence="1">
    <location>
        <begin position="7"/>
        <end position="27"/>
    </location>
</feature>
<accession>A0A120A3C0</accession>
<dbReference type="Proteomes" id="UP000056419">
    <property type="component" value="Unassembled WGS sequence"/>
</dbReference>
<reference evidence="2 3" key="1">
    <citation type="journal article" date="2016" name="BMC Genomics">
        <title>Type VI secretion systems of human gut Bacteroidales segregate into three genetic architectures, two of which are contained on mobile genetic elements.</title>
        <authorList>
            <person name="Coyne M.J."/>
            <person name="Roelofs K.G."/>
            <person name="Comstock L.E."/>
        </authorList>
    </citation>
    <scope>NUCLEOTIDE SEQUENCE [LARGE SCALE GENOMIC DNA]</scope>
    <source>
        <strain evidence="2 3">CL09T03C01</strain>
    </source>
</reference>
<protein>
    <recommendedName>
        <fullName evidence="4">Phosphatidate cytidylyltransferase</fullName>
    </recommendedName>
</protein>
<name>A0A120A3C0_BACSE</name>
<dbReference type="GeneID" id="61678128"/>
<keyword evidence="1" id="KW-1133">Transmembrane helix</keyword>